<dbReference type="OrthoDB" id="4951845at2759"/>
<protein>
    <recommendedName>
        <fullName evidence="1">glutathione transferase</fullName>
        <ecNumber evidence="1">2.5.1.18</ecNumber>
    </recommendedName>
</protein>
<reference evidence="7 8" key="1">
    <citation type="submission" date="2019-01" db="EMBL/GenBank/DDBJ databases">
        <title>Sequencing of cultivated peanut Arachis hypogaea provides insights into genome evolution and oil improvement.</title>
        <authorList>
            <person name="Chen X."/>
        </authorList>
    </citation>
    <scope>NUCLEOTIDE SEQUENCE [LARGE SCALE GENOMIC DNA]</scope>
    <source>
        <strain evidence="8">cv. Fuhuasheng</strain>
        <tissue evidence="7">Leaves</tissue>
    </source>
</reference>
<dbReference type="SUPFAM" id="SSF47616">
    <property type="entry name" value="GST C-terminal domain-like"/>
    <property type="match status" value="1"/>
</dbReference>
<organism evidence="7 8">
    <name type="scientific">Arachis hypogaea</name>
    <name type="common">Peanut</name>
    <dbReference type="NCBI Taxonomy" id="3818"/>
    <lineage>
        <taxon>Eukaryota</taxon>
        <taxon>Viridiplantae</taxon>
        <taxon>Streptophyta</taxon>
        <taxon>Embryophyta</taxon>
        <taxon>Tracheophyta</taxon>
        <taxon>Spermatophyta</taxon>
        <taxon>Magnoliopsida</taxon>
        <taxon>eudicotyledons</taxon>
        <taxon>Gunneridae</taxon>
        <taxon>Pentapetalae</taxon>
        <taxon>rosids</taxon>
        <taxon>fabids</taxon>
        <taxon>Fabales</taxon>
        <taxon>Fabaceae</taxon>
        <taxon>Papilionoideae</taxon>
        <taxon>50 kb inversion clade</taxon>
        <taxon>dalbergioids sensu lato</taxon>
        <taxon>Dalbergieae</taxon>
        <taxon>Pterocarpus clade</taxon>
        <taxon>Arachis</taxon>
    </lineage>
</organism>
<proteinExistence type="inferred from homology"/>
<comment type="caution">
    <text evidence="7">The sequence shown here is derived from an EMBL/GenBank/DDBJ whole genome shotgun (WGS) entry which is preliminary data.</text>
</comment>
<dbReference type="PROSITE" id="PS50404">
    <property type="entry name" value="GST_NTER"/>
    <property type="match status" value="1"/>
</dbReference>
<dbReference type="FunFam" id="3.40.30.10:FF:000044">
    <property type="entry name" value="Glutathione S-transferase GSTU6"/>
    <property type="match status" value="1"/>
</dbReference>
<dbReference type="STRING" id="3818.A0A445AJI9"/>
<dbReference type="GO" id="GO:0004364">
    <property type="term" value="F:glutathione transferase activity"/>
    <property type="evidence" value="ECO:0007669"/>
    <property type="project" value="UniProtKB-EC"/>
</dbReference>
<dbReference type="SFLD" id="SFLDG00358">
    <property type="entry name" value="Main_(cytGST)"/>
    <property type="match status" value="1"/>
</dbReference>
<dbReference type="InterPro" id="IPR036282">
    <property type="entry name" value="Glutathione-S-Trfase_C_sf"/>
</dbReference>
<dbReference type="EC" id="2.5.1.18" evidence="1"/>
<comment type="similarity">
    <text evidence="3">Belongs to the GST superfamily. Tau family.</text>
</comment>
<gene>
    <name evidence="7" type="ORF">Ahy_B02g060884</name>
</gene>
<dbReference type="InterPro" id="IPR004046">
    <property type="entry name" value="GST_C"/>
</dbReference>
<dbReference type="Proteomes" id="UP000289738">
    <property type="component" value="Chromosome B02"/>
</dbReference>
<evidence type="ECO:0000259" key="5">
    <source>
        <dbReference type="PROSITE" id="PS50404"/>
    </source>
</evidence>
<keyword evidence="2" id="KW-0808">Transferase</keyword>
<dbReference type="CDD" id="cd03058">
    <property type="entry name" value="GST_N_Tau"/>
    <property type="match status" value="1"/>
</dbReference>
<comment type="catalytic activity">
    <reaction evidence="4">
        <text>RX + glutathione = an S-substituted glutathione + a halide anion + H(+)</text>
        <dbReference type="Rhea" id="RHEA:16437"/>
        <dbReference type="ChEBI" id="CHEBI:15378"/>
        <dbReference type="ChEBI" id="CHEBI:16042"/>
        <dbReference type="ChEBI" id="CHEBI:17792"/>
        <dbReference type="ChEBI" id="CHEBI:57925"/>
        <dbReference type="ChEBI" id="CHEBI:90779"/>
        <dbReference type="EC" id="2.5.1.18"/>
    </reaction>
</comment>
<dbReference type="InterPro" id="IPR036249">
    <property type="entry name" value="Thioredoxin-like_sf"/>
</dbReference>
<dbReference type="SMR" id="A0A445AJI9"/>
<evidence type="ECO:0000256" key="4">
    <source>
        <dbReference type="ARBA" id="ARBA00047960"/>
    </source>
</evidence>
<dbReference type="SFLD" id="SFLDG01152">
    <property type="entry name" value="Main.3:_Omega-_and_Tau-like"/>
    <property type="match status" value="1"/>
</dbReference>
<evidence type="ECO:0000256" key="1">
    <source>
        <dbReference type="ARBA" id="ARBA00012452"/>
    </source>
</evidence>
<dbReference type="EMBL" id="SDMP01000012">
    <property type="protein sequence ID" value="RYR26616.1"/>
    <property type="molecule type" value="Genomic_DNA"/>
</dbReference>
<name>A0A445AJI9_ARAHY</name>
<dbReference type="AlphaFoldDB" id="A0A445AJI9"/>
<dbReference type="GO" id="GO:0006749">
    <property type="term" value="P:glutathione metabolic process"/>
    <property type="evidence" value="ECO:0007669"/>
    <property type="project" value="InterPro"/>
</dbReference>
<dbReference type="InterPro" id="IPR045074">
    <property type="entry name" value="GST_C_Tau"/>
</dbReference>
<dbReference type="Gene3D" id="3.40.30.10">
    <property type="entry name" value="Glutaredoxin"/>
    <property type="match status" value="1"/>
</dbReference>
<dbReference type="InterPro" id="IPR004045">
    <property type="entry name" value="Glutathione_S-Trfase_N"/>
</dbReference>
<feature type="domain" description="GST N-terminal" evidence="5">
    <location>
        <begin position="7"/>
        <end position="86"/>
    </location>
</feature>
<keyword evidence="8" id="KW-1185">Reference proteome</keyword>
<dbReference type="Pfam" id="PF00043">
    <property type="entry name" value="GST_C"/>
    <property type="match status" value="1"/>
</dbReference>
<evidence type="ECO:0000256" key="3">
    <source>
        <dbReference type="ARBA" id="ARBA00025743"/>
    </source>
</evidence>
<dbReference type="Gene3D" id="1.20.1050.10">
    <property type="match status" value="1"/>
</dbReference>
<dbReference type="PANTHER" id="PTHR11260:SF676">
    <property type="entry name" value="GLUTATHIONE S-TRANSFERASE U8"/>
    <property type="match status" value="1"/>
</dbReference>
<dbReference type="InterPro" id="IPR045073">
    <property type="entry name" value="Omega/Tau-like"/>
</dbReference>
<dbReference type="SUPFAM" id="SSF52833">
    <property type="entry name" value="Thioredoxin-like"/>
    <property type="match status" value="1"/>
</dbReference>
<dbReference type="Gramene" id="arahy.Tifrunner.gnm2.ann2.Ah12g314800.1">
    <property type="protein sequence ID" value="arahy.Tifrunner.gnm2.ann2.Ah12g314800.1-CDS"/>
    <property type="gene ID" value="arahy.Tifrunner.gnm2.ann2.Ah12g314800"/>
</dbReference>
<evidence type="ECO:0000256" key="2">
    <source>
        <dbReference type="ARBA" id="ARBA00022679"/>
    </source>
</evidence>
<dbReference type="Pfam" id="PF02798">
    <property type="entry name" value="GST_N"/>
    <property type="match status" value="1"/>
</dbReference>
<dbReference type="CDD" id="cd03185">
    <property type="entry name" value="GST_C_Tau"/>
    <property type="match status" value="1"/>
</dbReference>
<dbReference type="SFLD" id="SFLDS00019">
    <property type="entry name" value="Glutathione_Transferase_(cytos"/>
    <property type="match status" value="1"/>
</dbReference>
<feature type="domain" description="GST C-terminal" evidence="6">
    <location>
        <begin position="91"/>
        <end position="216"/>
    </location>
</feature>
<dbReference type="InterPro" id="IPR010987">
    <property type="entry name" value="Glutathione-S-Trfase_C-like"/>
</dbReference>
<dbReference type="GO" id="GO:0005737">
    <property type="term" value="C:cytoplasm"/>
    <property type="evidence" value="ECO:0007669"/>
    <property type="project" value="TreeGrafter"/>
</dbReference>
<evidence type="ECO:0000259" key="6">
    <source>
        <dbReference type="PROSITE" id="PS50405"/>
    </source>
</evidence>
<evidence type="ECO:0000313" key="8">
    <source>
        <dbReference type="Proteomes" id="UP000289738"/>
    </source>
</evidence>
<dbReference type="PROSITE" id="PS50405">
    <property type="entry name" value="GST_CTER"/>
    <property type="match status" value="1"/>
</dbReference>
<dbReference type="InterPro" id="IPR040079">
    <property type="entry name" value="Glutathione_S-Trfase"/>
</dbReference>
<accession>A0A445AJI9</accession>
<evidence type="ECO:0000313" key="7">
    <source>
        <dbReference type="EMBL" id="RYR26616.1"/>
    </source>
</evidence>
<dbReference type="FunFam" id="1.20.1050.10:FF:000012">
    <property type="entry name" value="Tau class glutathione S-transferase"/>
    <property type="match status" value="1"/>
</dbReference>
<sequence length="228" mass="26432">MAAEQEEGLKLLGVRASPFSHRVQLALKLKGVQHEYLQENLENKSQLLLKYNPIYKKVPVLLHKEKSIIESLVIIEYIDETWEGYKILPQEPYQRALARFWAIFIAEKCMYTIWTTAWTFDEEKREKGTEEVSEILKTLENELKDKLFFGGDALGFVDIVGVFLAFWFPILHQVVGLPQLVAIENFPKLYDWSQRLLDLNVVKETLPPKEDVFAAFSANLQRSNNATK</sequence>
<dbReference type="PANTHER" id="PTHR11260">
    <property type="entry name" value="GLUTATHIONE S-TRANSFERASE, GST, SUPERFAMILY, GST DOMAIN CONTAINING"/>
    <property type="match status" value="1"/>
</dbReference>